<dbReference type="Pfam" id="PF00440">
    <property type="entry name" value="TetR_N"/>
    <property type="match status" value="1"/>
</dbReference>
<feature type="domain" description="HTH tetR-type" evidence="3">
    <location>
        <begin position="3"/>
        <end position="63"/>
    </location>
</feature>
<keyword evidence="1 2" id="KW-0238">DNA-binding</keyword>
<sequence length="188" mass="21946">MSIYTKKAIMDSFVKMLSQKSFDKITIKDIIEDCGLNRSTFYYYYEDIYALLEDVLQTELGRITDKQVAYSSWQAGFLESARFVLENKRAVYHIYNSIGREPLEKYLYQVTWDLMVGFVRQEAQGLEVSEEDINYIAAFYQFALSGFIFQWLQDGMKEDPNLAIQKLGDIFDGSIKNALLRCHGKQRN</sequence>
<dbReference type="GO" id="GO:0003677">
    <property type="term" value="F:DNA binding"/>
    <property type="evidence" value="ECO:0007669"/>
    <property type="project" value="UniProtKB-UniRule"/>
</dbReference>
<evidence type="ECO:0000313" key="5">
    <source>
        <dbReference type="Proteomes" id="UP000284751"/>
    </source>
</evidence>
<evidence type="ECO:0000256" key="2">
    <source>
        <dbReference type="PROSITE-ProRule" id="PRU00335"/>
    </source>
</evidence>
<comment type="caution">
    <text evidence="4">The sequence shown here is derived from an EMBL/GenBank/DDBJ whole genome shotgun (WGS) entry which is preliminary data.</text>
</comment>
<proteinExistence type="predicted"/>
<name>A0A412B0N4_9FIRM</name>
<dbReference type="InterPro" id="IPR050624">
    <property type="entry name" value="HTH-type_Tx_Regulator"/>
</dbReference>
<evidence type="ECO:0000256" key="1">
    <source>
        <dbReference type="ARBA" id="ARBA00023125"/>
    </source>
</evidence>
<dbReference type="PROSITE" id="PS50977">
    <property type="entry name" value="HTH_TETR_2"/>
    <property type="match status" value="1"/>
</dbReference>
<dbReference type="PANTHER" id="PTHR43479">
    <property type="entry name" value="ACREF/ENVCD OPERON REPRESSOR-RELATED"/>
    <property type="match status" value="1"/>
</dbReference>
<dbReference type="InterPro" id="IPR009057">
    <property type="entry name" value="Homeodomain-like_sf"/>
</dbReference>
<accession>A0A412B0N4</accession>
<dbReference type="SUPFAM" id="SSF46689">
    <property type="entry name" value="Homeodomain-like"/>
    <property type="match status" value="1"/>
</dbReference>
<dbReference type="PANTHER" id="PTHR43479:SF7">
    <property type="entry name" value="TETR-FAMILY TRANSCRIPTIONAL REGULATOR"/>
    <property type="match status" value="1"/>
</dbReference>
<evidence type="ECO:0000313" key="4">
    <source>
        <dbReference type="EMBL" id="RGQ44196.1"/>
    </source>
</evidence>
<organism evidence="4 5">
    <name type="scientific">[Clostridium] leptum</name>
    <dbReference type="NCBI Taxonomy" id="1535"/>
    <lineage>
        <taxon>Bacteria</taxon>
        <taxon>Bacillati</taxon>
        <taxon>Bacillota</taxon>
        <taxon>Clostridia</taxon>
        <taxon>Eubacteriales</taxon>
        <taxon>Oscillospiraceae</taxon>
        <taxon>Oscillospiraceae incertae sedis</taxon>
    </lineage>
</organism>
<gene>
    <name evidence="4" type="ORF">DWY99_01980</name>
</gene>
<protein>
    <submittedName>
        <fullName evidence="4">TetR family transcriptional regulator</fullName>
    </submittedName>
</protein>
<dbReference type="Proteomes" id="UP000284751">
    <property type="component" value="Unassembled WGS sequence"/>
</dbReference>
<dbReference type="AlphaFoldDB" id="A0A412B0N4"/>
<dbReference type="InterPro" id="IPR039532">
    <property type="entry name" value="TetR_C_Firmicutes"/>
</dbReference>
<dbReference type="EMBL" id="QRTC01000003">
    <property type="protein sequence ID" value="RGQ44196.1"/>
    <property type="molecule type" value="Genomic_DNA"/>
</dbReference>
<dbReference type="Pfam" id="PF14278">
    <property type="entry name" value="TetR_C_8"/>
    <property type="match status" value="1"/>
</dbReference>
<dbReference type="InterPro" id="IPR001647">
    <property type="entry name" value="HTH_TetR"/>
</dbReference>
<dbReference type="Gene3D" id="1.10.357.10">
    <property type="entry name" value="Tetracycline Repressor, domain 2"/>
    <property type="match status" value="1"/>
</dbReference>
<feature type="DNA-binding region" description="H-T-H motif" evidence="2">
    <location>
        <begin position="26"/>
        <end position="45"/>
    </location>
</feature>
<evidence type="ECO:0000259" key="3">
    <source>
        <dbReference type="PROSITE" id="PS50977"/>
    </source>
</evidence>
<reference evidence="4 5" key="1">
    <citation type="submission" date="2018-08" db="EMBL/GenBank/DDBJ databases">
        <title>A genome reference for cultivated species of the human gut microbiota.</title>
        <authorList>
            <person name="Zou Y."/>
            <person name="Xue W."/>
            <person name="Luo G."/>
        </authorList>
    </citation>
    <scope>NUCLEOTIDE SEQUENCE [LARGE SCALE GENOMIC DNA]</scope>
    <source>
        <strain evidence="4 5">AF28-26</strain>
    </source>
</reference>